<evidence type="ECO:0000313" key="6">
    <source>
        <dbReference type="EMBL" id="KAF2655676.1"/>
    </source>
</evidence>
<dbReference type="Proteomes" id="UP000799324">
    <property type="component" value="Unassembled WGS sequence"/>
</dbReference>
<keyword evidence="3 5" id="KW-1133">Transmembrane helix</keyword>
<dbReference type="Pfam" id="PF04193">
    <property type="entry name" value="PQ-loop"/>
    <property type="match status" value="1"/>
</dbReference>
<evidence type="ECO:0000256" key="1">
    <source>
        <dbReference type="ARBA" id="ARBA00004141"/>
    </source>
</evidence>
<feature type="transmembrane region" description="Helical" evidence="5">
    <location>
        <begin position="164"/>
        <end position="186"/>
    </location>
</feature>
<feature type="transmembrane region" description="Helical" evidence="5">
    <location>
        <begin position="44"/>
        <end position="62"/>
    </location>
</feature>
<dbReference type="InterPro" id="IPR006603">
    <property type="entry name" value="PQ-loop_rpt"/>
</dbReference>
<keyword evidence="7" id="KW-1185">Reference proteome</keyword>
<keyword evidence="4 5" id="KW-0472">Membrane</keyword>
<dbReference type="GO" id="GO:0016020">
    <property type="term" value="C:membrane"/>
    <property type="evidence" value="ECO:0007669"/>
    <property type="project" value="UniProtKB-SubCell"/>
</dbReference>
<dbReference type="AlphaFoldDB" id="A0A6A6T753"/>
<evidence type="ECO:0000256" key="5">
    <source>
        <dbReference type="SAM" id="Phobius"/>
    </source>
</evidence>
<organism evidence="6 7">
    <name type="scientific">Lophiostoma macrostomum CBS 122681</name>
    <dbReference type="NCBI Taxonomy" id="1314788"/>
    <lineage>
        <taxon>Eukaryota</taxon>
        <taxon>Fungi</taxon>
        <taxon>Dikarya</taxon>
        <taxon>Ascomycota</taxon>
        <taxon>Pezizomycotina</taxon>
        <taxon>Dothideomycetes</taxon>
        <taxon>Pleosporomycetidae</taxon>
        <taxon>Pleosporales</taxon>
        <taxon>Lophiostomataceae</taxon>
        <taxon>Lophiostoma</taxon>
    </lineage>
</organism>
<feature type="transmembrane region" description="Helical" evidence="5">
    <location>
        <begin position="102"/>
        <end position="122"/>
    </location>
</feature>
<dbReference type="Gene3D" id="1.20.1280.290">
    <property type="match status" value="1"/>
</dbReference>
<dbReference type="PANTHER" id="PTHR16201:SF37">
    <property type="entry name" value="PQ-LOOP REPEAT-CONTAINING PROTEIN"/>
    <property type="match status" value="1"/>
</dbReference>
<protein>
    <submittedName>
        <fullName evidence="6">PQ loop repeat protein</fullName>
    </submittedName>
</protein>
<accession>A0A6A6T753</accession>
<dbReference type="OrthoDB" id="407617at2759"/>
<proteinExistence type="predicted"/>
<evidence type="ECO:0000313" key="7">
    <source>
        <dbReference type="Proteomes" id="UP000799324"/>
    </source>
</evidence>
<gene>
    <name evidence="6" type="ORF">K491DRAFT_692735</name>
</gene>
<evidence type="ECO:0000256" key="4">
    <source>
        <dbReference type="ARBA" id="ARBA00023136"/>
    </source>
</evidence>
<dbReference type="EMBL" id="MU004346">
    <property type="protein sequence ID" value="KAF2655676.1"/>
    <property type="molecule type" value="Genomic_DNA"/>
</dbReference>
<sequence>MAPQDSIPLAANVLGTIGTVCWCVQLAPQIWRNYRTKTTEGLPATMMFMWSASGVPFGAYAIAQRFNIPLIVQPQCFCVLCGVSWGQCLYYGRKWRALPTTLFLTALFLLFGGIQTGLVFAIQGPYSRGTSWPVTLIGIIAFIMLLAGYVPIPFELIKRRGRVVGIDFVFLAIDWFGAFFSLMSLVAQTEFDALFGSMYAACCAIEMSMVASHLMWALRTRGIRKRARAEGKNFDDFHEAVEWQSKGIDFEDKLMRLVRRGGKEQKEEEGFDRSEIDVESETVNQVVGKGEIRNTVPNGVV</sequence>
<feature type="transmembrane region" description="Helical" evidence="5">
    <location>
        <begin position="6"/>
        <end position="24"/>
    </location>
</feature>
<evidence type="ECO:0000256" key="2">
    <source>
        <dbReference type="ARBA" id="ARBA00022692"/>
    </source>
</evidence>
<feature type="transmembrane region" description="Helical" evidence="5">
    <location>
        <begin position="198"/>
        <end position="218"/>
    </location>
</feature>
<keyword evidence="2 5" id="KW-0812">Transmembrane</keyword>
<feature type="transmembrane region" description="Helical" evidence="5">
    <location>
        <begin position="134"/>
        <end position="152"/>
    </location>
</feature>
<dbReference type="InterPro" id="IPR051415">
    <property type="entry name" value="LAAT-1"/>
</dbReference>
<evidence type="ECO:0000256" key="3">
    <source>
        <dbReference type="ARBA" id="ARBA00022989"/>
    </source>
</evidence>
<reference evidence="6" key="1">
    <citation type="journal article" date="2020" name="Stud. Mycol.">
        <title>101 Dothideomycetes genomes: a test case for predicting lifestyles and emergence of pathogens.</title>
        <authorList>
            <person name="Haridas S."/>
            <person name="Albert R."/>
            <person name="Binder M."/>
            <person name="Bloem J."/>
            <person name="Labutti K."/>
            <person name="Salamov A."/>
            <person name="Andreopoulos B."/>
            <person name="Baker S."/>
            <person name="Barry K."/>
            <person name="Bills G."/>
            <person name="Bluhm B."/>
            <person name="Cannon C."/>
            <person name="Castanera R."/>
            <person name="Culley D."/>
            <person name="Daum C."/>
            <person name="Ezra D."/>
            <person name="Gonzalez J."/>
            <person name="Henrissat B."/>
            <person name="Kuo A."/>
            <person name="Liang C."/>
            <person name="Lipzen A."/>
            <person name="Lutzoni F."/>
            <person name="Magnuson J."/>
            <person name="Mondo S."/>
            <person name="Nolan M."/>
            <person name="Ohm R."/>
            <person name="Pangilinan J."/>
            <person name="Park H.-J."/>
            <person name="Ramirez L."/>
            <person name="Alfaro M."/>
            <person name="Sun H."/>
            <person name="Tritt A."/>
            <person name="Yoshinaga Y."/>
            <person name="Zwiers L.-H."/>
            <person name="Turgeon B."/>
            <person name="Goodwin S."/>
            <person name="Spatafora J."/>
            <person name="Crous P."/>
            <person name="Grigoriev I."/>
        </authorList>
    </citation>
    <scope>NUCLEOTIDE SEQUENCE</scope>
    <source>
        <strain evidence="6">CBS 122681</strain>
    </source>
</reference>
<comment type="subcellular location">
    <subcellularLocation>
        <location evidence="1">Membrane</location>
        <topology evidence="1">Multi-pass membrane protein</topology>
    </subcellularLocation>
</comment>
<dbReference type="PANTHER" id="PTHR16201">
    <property type="entry name" value="SEVEN TRANSMEMBRANE PROTEIN 1-RELATED"/>
    <property type="match status" value="1"/>
</dbReference>
<dbReference type="SMART" id="SM00679">
    <property type="entry name" value="CTNS"/>
    <property type="match status" value="1"/>
</dbReference>
<name>A0A6A6T753_9PLEO</name>